<dbReference type="GO" id="GO:0022857">
    <property type="term" value="F:transmembrane transporter activity"/>
    <property type="evidence" value="ECO:0007669"/>
    <property type="project" value="InterPro"/>
</dbReference>
<feature type="transmembrane region" description="Helical" evidence="6">
    <location>
        <begin position="217"/>
        <end position="240"/>
    </location>
</feature>
<dbReference type="PANTHER" id="PTHR23507">
    <property type="entry name" value="ZGC:174356"/>
    <property type="match status" value="1"/>
</dbReference>
<accession>A0A3N4K7G8</accession>
<keyword evidence="2 6" id="KW-0812">Transmembrane</keyword>
<dbReference type="STRING" id="1336337.A0A3N4K7G8"/>
<reference evidence="8 9" key="1">
    <citation type="journal article" date="2018" name="Nat. Ecol. Evol.">
        <title>Pezizomycetes genomes reveal the molecular basis of ectomycorrhizal truffle lifestyle.</title>
        <authorList>
            <person name="Murat C."/>
            <person name="Payen T."/>
            <person name="Noel B."/>
            <person name="Kuo A."/>
            <person name="Morin E."/>
            <person name="Chen J."/>
            <person name="Kohler A."/>
            <person name="Krizsan K."/>
            <person name="Balestrini R."/>
            <person name="Da Silva C."/>
            <person name="Montanini B."/>
            <person name="Hainaut M."/>
            <person name="Levati E."/>
            <person name="Barry K.W."/>
            <person name="Belfiori B."/>
            <person name="Cichocki N."/>
            <person name="Clum A."/>
            <person name="Dockter R.B."/>
            <person name="Fauchery L."/>
            <person name="Guy J."/>
            <person name="Iotti M."/>
            <person name="Le Tacon F."/>
            <person name="Lindquist E.A."/>
            <person name="Lipzen A."/>
            <person name="Malagnac F."/>
            <person name="Mello A."/>
            <person name="Molinier V."/>
            <person name="Miyauchi S."/>
            <person name="Poulain J."/>
            <person name="Riccioni C."/>
            <person name="Rubini A."/>
            <person name="Sitrit Y."/>
            <person name="Splivallo R."/>
            <person name="Traeger S."/>
            <person name="Wang M."/>
            <person name="Zifcakova L."/>
            <person name="Wipf D."/>
            <person name="Zambonelli A."/>
            <person name="Paolocci F."/>
            <person name="Nowrousian M."/>
            <person name="Ottonello S."/>
            <person name="Baldrian P."/>
            <person name="Spatafora J.W."/>
            <person name="Henrissat B."/>
            <person name="Nagy L.G."/>
            <person name="Aury J.M."/>
            <person name="Wincker P."/>
            <person name="Grigoriev I.V."/>
            <person name="Bonfante P."/>
            <person name="Martin F.M."/>
        </authorList>
    </citation>
    <scope>NUCLEOTIDE SEQUENCE [LARGE SCALE GENOMIC DNA]</scope>
    <source>
        <strain evidence="8 9">120613-1</strain>
    </source>
</reference>
<sequence>MDSSIRDPLVGAEAEAQALLGGNIISASPLIGGNPSSKKTLDSPGLHHEGTEPSKTSPLIDGSGNRAPARADEIDGWERVPWYWKPSVFWLLPPFCLFTMAFGGVTVPRLNIILALICQQYYADKGYTGNYILPVLMGGDKQCKEPEVQALVSKFTLYMSLIAGILSAFTSPRLGSLSDRYGRRLAMAFSSFGLLASEITTILAAKYPDLFSVNIMLFGSLIDGLCGSFMLGMALSYSYGADCTSPARRAMAFGYFQGCLFLGIAIGPVLGGLLIKKTNNILSVFYVALGAHAVFITYIMFIMPESLSKRRIVLAREKHKREQVERQEGVPKHWWDSFNPINLLRPLTVLFPTGRGSSAKLRLNLMLLAATDCVLFGVGIGSITVILIYAEAKFDWGNFESSIYVSIVNCFRVTMLFVVLPLVVTFFRRRSTTQNLHRGCDVLDIKYDFFFITSTFT</sequence>
<keyword evidence="9" id="KW-1185">Reference proteome</keyword>
<dbReference type="AlphaFoldDB" id="A0A3N4K7G8"/>
<name>A0A3N4K7G8_9PEZI</name>
<feature type="region of interest" description="Disordered" evidence="5">
    <location>
        <begin position="35"/>
        <end position="67"/>
    </location>
</feature>
<organism evidence="8 9">
    <name type="scientific">Choiromyces venosus 120613-1</name>
    <dbReference type="NCBI Taxonomy" id="1336337"/>
    <lineage>
        <taxon>Eukaryota</taxon>
        <taxon>Fungi</taxon>
        <taxon>Dikarya</taxon>
        <taxon>Ascomycota</taxon>
        <taxon>Pezizomycotina</taxon>
        <taxon>Pezizomycetes</taxon>
        <taxon>Pezizales</taxon>
        <taxon>Tuberaceae</taxon>
        <taxon>Choiromyces</taxon>
    </lineage>
</organism>
<keyword evidence="3 6" id="KW-1133">Transmembrane helix</keyword>
<evidence type="ECO:0000256" key="3">
    <source>
        <dbReference type="ARBA" id="ARBA00022989"/>
    </source>
</evidence>
<evidence type="ECO:0000259" key="7">
    <source>
        <dbReference type="PROSITE" id="PS50850"/>
    </source>
</evidence>
<dbReference type="GO" id="GO:0016020">
    <property type="term" value="C:membrane"/>
    <property type="evidence" value="ECO:0007669"/>
    <property type="project" value="UniProtKB-SubCell"/>
</dbReference>
<feature type="transmembrane region" description="Helical" evidence="6">
    <location>
        <begin position="88"/>
        <end position="107"/>
    </location>
</feature>
<dbReference type="OrthoDB" id="3026777at2759"/>
<evidence type="ECO:0000313" key="9">
    <source>
        <dbReference type="Proteomes" id="UP000276215"/>
    </source>
</evidence>
<dbReference type="InterPro" id="IPR020846">
    <property type="entry name" value="MFS_dom"/>
</dbReference>
<dbReference type="InterPro" id="IPR011701">
    <property type="entry name" value="MFS"/>
</dbReference>
<feature type="transmembrane region" description="Helical" evidence="6">
    <location>
        <begin position="252"/>
        <end position="275"/>
    </location>
</feature>
<evidence type="ECO:0000256" key="2">
    <source>
        <dbReference type="ARBA" id="ARBA00022692"/>
    </source>
</evidence>
<dbReference type="Pfam" id="PF07690">
    <property type="entry name" value="MFS_1"/>
    <property type="match status" value="1"/>
</dbReference>
<evidence type="ECO:0000256" key="1">
    <source>
        <dbReference type="ARBA" id="ARBA00004141"/>
    </source>
</evidence>
<dbReference type="Proteomes" id="UP000276215">
    <property type="component" value="Unassembled WGS sequence"/>
</dbReference>
<feature type="transmembrane region" description="Helical" evidence="6">
    <location>
        <begin position="186"/>
        <end position="205"/>
    </location>
</feature>
<feature type="transmembrane region" description="Helical" evidence="6">
    <location>
        <begin position="155"/>
        <end position="174"/>
    </location>
</feature>
<dbReference type="Gene3D" id="1.20.1250.20">
    <property type="entry name" value="MFS general substrate transporter like domains"/>
    <property type="match status" value="1"/>
</dbReference>
<feature type="transmembrane region" description="Helical" evidence="6">
    <location>
        <begin position="365"/>
        <end position="390"/>
    </location>
</feature>
<dbReference type="InterPro" id="IPR036259">
    <property type="entry name" value="MFS_trans_sf"/>
</dbReference>
<dbReference type="SUPFAM" id="SSF103473">
    <property type="entry name" value="MFS general substrate transporter"/>
    <property type="match status" value="1"/>
</dbReference>
<evidence type="ECO:0000256" key="5">
    <source>
        <dbReference type="SAM" id="MobiDB-lite"/>
    </source>
</evidence>
<feature type="transmembrane region" description="Helical" evidence="6">
    <location>
        <begin position="281"/>
        <end position="301"/>
    </location>
</feature>
<dbReference type="EMBL" id="ML120354">
    <property type="protein sequence ID" value="RPB05202.1"/>
    <property type="molecule type" value="Genomic_DNA"/>
</dbReference>
<proteinExistence type="predicted"/>
<feature type="compositionally biased region" description="Basic and acidic residues" evidence="5">
    <location>
        <begin position="39"/>
        <end position="52"/>
    </location>
</feature>
<evidence type="ECO:0000256" key="4">
    <source>
        <dbReference type="ARBA" id="ARBA00023136"/>
    </source>
</evidence>
<feature type="transmembrane region" description="Helical" evidence="6">
    <location>
        <begin position="402"/>
        <end position="427"/>
    </location>
</feature>
<comment type="subcellular location">
    <subcellularLocation>
        <location evidence="1">Membrane</location>
        <topology evidence="1">Multi-pass membrane protein</topology>
    </subcellularLocation>
</comment>
<evidence type="ECO:0000313" key="8">
    <source>
        <dbReference type="EMBL" id="RPB05202.1"/>
    </source>
</evidence>
<protein>
    <submittedName>
        <fullName evidence="8">MFS general substrate transporter</fullName>
    </submittedName>
</protein>
<evidence type="ECO:0000256" key="6">
    <source>
        <dbReference type="SAM" id="Phobius"/>
    </source>
</evidence>
<dbReference type="PANTHER" id="PTHR23507:SF40">
    <property type="entry name" value="TETRACYCLINE-EFFLUX TRANSPORTER"/>
    <property type="match status" value="1"/>
</dbReference>
<keyword evidence="4 6" id="KW-0472">Membrane</keyword>
<dbReference type="PROSITE" id="PS50850">
    <property type="entry name" value="MFS"/>
    <property type="match status" value="1"/>
</dbReference>
<feature type="domain" description="Major facilitator superfamily (MFS) profile" evidence="7">
    <location>
        <begin position="97"/>
        <end position="457"/>
    </location>
</feature>
<gene>
    <name evidence="8" type="ORF">L873DRAFT_1663842</name>
</gene>